<evidence type="ECO:0000313" key="1">
    <source>
        <dbReference type="EMBL" id="SFJ43967.1"/>
    </source>
</evidence>
<dbReference type="RefSeq" id="WP_245749256.1">
    <property type="nucleotide sequence ID" value="NZ_FORA01000003.1"/>
</dbReference>
<dbReference type="AlphaFoldDB" id="A0A1I3RF96"/>
<dbReference type="InterPro" id="IPR032719">
    <property type="entry name" value="WbsX"/>
</dbReference>
<evidence type="ECO:0000313" key="2">
    <source>
        <dbReference type="Proteomes" id="UP000199110"/>
    </source>
</evidence>
<dbReference type="Pfam" id="PF14307">
    <property type="entry name" value="Glyco_tran_WbsX"/>
    <property type="match status" value="1"/>
</dbReference>
<dbReference type="CDD" id="cd11579">
    <property type="entry name" value="Glyco_tran_WbsX"/>
    <property type="match status" value="1"/>
</dbReference>
<dbReference type="PANTHER" id="PTHR41244">
    <property type="entry name" value="RHAMNAN SYNTHESIS F"/>
    <property type="match status" value="1"/>
</dbReference>
<dbReference type="STRING" id="390807.SAMN04488095_2876"/>
<dbReference type="Proteomes" id="UP000199110">
    <property type="component" value="Unassembled WGS sequence"/>
</dbReference>
<dbReference type="InterPro" id="IPR007739">
    <property type="entry name" value="RgpF"/>
</dbReference>
<keyword evidence="2" id="KW-1185">Reference proteome</keyword>
<dbReference type="EMBL" id="FORA01000003">
    <property type="protein sequence ID" value="SFJ43967.1"/>
    <property type="molecule type" value="Genomic_DNA"/>
</dbReference>
<dbReference type="Pfam" id="PF05045">
    <property type="entry name" value="RgpF"/>
    <property type="match status" value="1"/>
</dbReference>
<dbReference type="PANTHER" id="PTHR41244:SF1">
    <property type="entry name" value="GLYCOSYLTRANSFERASE"/>
    <property type="match status" value="1"/>
</dbReference>
<protein>
    <submittedName>
        <fullName evidence="1">Rhamnan synthesis protein F</fullName>
    </submittedName>
</protein>
<reference evidence="1 2" key="1">
    <citation type="submission" date="2016-10" db="EMBL/GenBank/DDBJ databases">
        <authorList>
            <person name="de Groot N.N."/>
        </authorList>
    </citation>
    <scope>NUCLEOTIDE SEQUENCE [LARGE SCALE GENOMIC DNA]</scope>
    <source>
        <strain evidence="1 2">DSM 19073</strain>
    </source>
</reference>
<sequence>MDFTIRSKVSRLMSFLLPNWQRDRYAYDVWRSGLFDRAFYAQAIAGANPIYRAFPIRHFTRFGEAFGLQPNSDFSPHAYLRLNPDLQTAPMAPFQHFVSFGRKENRPFRDTPCGPSPRDIALADRRSLAASHRKARSRFALHLHLYYLDLWEEFEAAFRSLDIAFDLFVTITYFGPESEALRDRIVAADPNATVLLMPNRGRDIFPFVHLVNADIFAGYEAVAKIHSKRSPHREDGDAWRDQLVGGLLSGQATGDLLEGFLADADASLWVSDGQHYADPIWWGSNRAATERMLTRVEIPMDAERLSFPAGSMYWLKPELVATIRGLGLSETDFEREAGQVDGTTAHAFERALGYMAEDGGRRIVQTSHLANRVTGKPLARPSFVSAFYLPQFHRVPQNDAWWGEGYTEWSAAASAQPNFAGHQQPQLPTSLGFYDLRQTEVMGEQAALARSAGIDAFCTYFYWFDEKRILESPIDRLLARPDIDFPFYLCWANEAWRRNWDGLSGEVLLDQTYAPGFEAKLARDTARYMRDPRYQRPDGVRPRFVIYRAEDMPDPVANVARLRQAWRSEQLGEVELGAVLFHVAGDSPVPEGLFDFQVEMPPHGLVGEADYLVGGPKGPARDMGLAPGFDGLIYDYRAVARNAVSDAYRDRLPADTIAGIMPSWDNTARRGGKAHVAWGANPMTFDRWMQSICERRLASSYGQELFINAWNEWAEKAMLEPTRQYGDANLRVLRKWASGPKARRRNPVLTGHRVQQTA</sequence>
<name>A0A1I3RF96_9RHOB</name>
<organism evidence="1 2">
    <name type="scientific">Jannaschia pohangensis</name>
    <dbReference type="NCBI Taxonomy" id="390807"/>
    <lineage>
        <taxon>Bacteria</taxon>
        <taxon>Pseudomonadati</taxon>
        <taxon>Pseudomonadota</taxon>
        <taxon>Alphaproteobacteria</taxon>
        <taxon>Rhodobacterales</taxon>
        <taxon>Roseobacteraceae</taxon>
        <taxon>Jannaschia</taxon>
    </lineage>
</organism>
<accession>A0A1I3RF96</accession>
<dbReference type="Gene3D" id="3.20.20.80">
    <property type="entry name" value="Glycosidases"/>
    <property type="match status" value="1"/>
</dbReference>
<gene>
    <name evidence="1" type="ORF">SAMN04488095_2876</name>
</gene>
<proteinExistence type="predicted"/>